<proteinExistence type="predicted"/>
<feature type="transmembrane region" description="Helical" evidence="1">
    <location>
        <begin position="167"/>
        <end position="183"/>
    </location>
</feature>
<accession>X6MSM1</accession>
<dbReference type="AlphaFoldDB" id="X6MSM1"/>
<keyword evidence="1" id="KW-1133">Transmembrane helix</keyword>
<sequence>MEGLRKLQEQKLQGIAGIGSNGEIVLSDAHLTMRDIEPGDNGYVDKKTGKSVIVDESKQLHRKVLPPDLKKHVKSSYTVVLMPDGKASIGPRPAHERAASANSHTFFCACFCFILFCFCCCCCDIFFYFVVATVCVFFVARLHLSLCVAKLYIFWDQCHTHKTITLKLVRVLFFVFFLWIFLFKEEKLTSQANNILIQITQNLFVKENDRFKIQVLIFGNGICYPFDCCAFRERLRFKRQNKKKLIRSKFSKIEILFMFERKV</sequence>
<gene>
    <name evidence="2" type="ORF">RFI_20379</name>
</gene>
<comment type="caution">
    <text evidence="2">The sequence shown here is derived from an EMBL/GenBank/DDBJ whole genome shotgun (WGS) entry which is preliminary data.</text>
</comment>
<evidence type="ECO:0000313" key="3">
    <source>
        <dbReference type="Proteomes" id="UP000023152"/>
    </source>
</evidence>
<dbReference type="Proteomes" id="UP000023152">
    <property type="component" value="Unassembled WGS sequence"/>
</dbReference>
<name>X6MSM1_RETFI</name>
<protein>
    <submittedName>
        <fullName evidence="2">Uncharacterized protein</fullName>
    </submittedName>
</protein>
<keyword evidence="3" id="KW-1185">Reference proteome</keyword>
<keyword evidence="1" id="KW-0472">Membrane</keyword>
<dbReference type="EMBL" id="ASPP01017561">
    <property type="protein sequence ID" value="ETO16958.1"/>
    <property type="molecule type" value="Genomic_DNA"/>
</dbReference>
<keyword evidence="1" id="KW-0812">Transmembrane</keyword>
<evidence type="ECO:0000256" key="1">
    <source>
        <dbReference type="SAM" id="Phobius"/>
    </source>
</evidence>
<evidence type="ECO:0000313" key="2">
    <source>
        <dbReference type="EMBL" id="ETO16958.1"/>
    </source>
</evidence>
<feature type="transmembrane region" description="Helical" evidence="1">
    <location>
        <begin position="136"/>
        <end position="155"/>
    </location>
</feature>
<feature type="transmembrane region" description="Helical" evidence="1">
    <location>
        <begin position="106"/>
        <end position="130"/>
    </location>
</feature>
<reference evidence="2 3" key="1">
    <citation type="journal article" date="2013" name="Curr. Biol.">
        <title>The Genome of the Foraminiferan Reticulomyxa filosa.</title>
        <authorList>
            <person name="Glockner G."/>
            <person name="Hulsmann N."/>
            <person name="Schleicher M."/>
            <person name="Noegel A.A."/>
            <person name="Eichinger L."/>
            <person name="Gallinger C."/>
            <person name="Pawlowski J."/>
            <person name="Sierra R."/>
            <person name="Euteneuer U."/>
            <person name="Pillet L."/>
            <person name="Moustafa A."/>
            <person name="Platzer M."/>
            <person name="Groth M."/>
            <person name="Szafranski K."/>
            <person name="Schliwa M."/>
        </authorList>
    </citation>
    <scope>NUCLEOTIDE SEQUENCE [LARGE SCALE GENOMIC DNA]</scope>
</reference>
<organism evidence="2 3">
    <name type="scientific">Reticulomyxa filosa</name>
    <dbReference type="NCBI Taxonomy" id="46433"/>
    <lineage>
        <taxon>Eukaryota</taxon>
        <taxon>Sar</taxon>
        <taxon>Rhizaria</taxon>
        <taxon>Retaria</taxon>
        <taxon>Foraminifera</taxon>
        <taxon>Monothalamids</taxon>
        <taxon>Reticulomyxidae</taxon>
        <taxon>Reticulomyxa</taxon>
    </lineage>
</organism>